<evidence type="ECO:0000256" key="4">
    <source>
        <dbReference type="ARBA" id="ARBA00004696"/>
    </source>
</evidence>
<accession>A0ABX5LNA6</accession>
<feature type="domain" description="Indole-3-glycerol phosphate synthase" evidence="13">
    <location>
        <begin position="41"/>
        <end position="245"/>
    </location>
</feature>
<evidence type="ECO:0000259" key="14">
    <source>
        <dbReference type="Pfam" id="PF00697"/>
    </source>
</evidence>
<dbReference type="InterPro" id="IPR013798">
    <property type="entry name" value="Indole-3-glycerol_P_synth_dom"/>
</dbReference>
<comment type="catalytic activity">
    <reaction evidence="2">
        <text>1-(2-carboxyphenylamino)-1-deoxy-D-ribulose 5-phosphate + H(+) = (1S,2R)-1-C-(indol-3-yl)glycerol 3-phosphate + CO2 + H2O</text>
        <dbReference type="Rhea" id="RHEA:23476"/>
        <dbReference type="ChEBI" id="CHEBI:15377"/>
        <dbReference type="ChEBI" id="CHEBI:15378"/>
        <dbReference type="ChEBI" id="CHEBI:16526"/>
        <dbReference type="ChEBI" id="CHEBI:58613"/>
        <dbReference type="ChEBI" id="CHEBI:58866"/>
        <dbReference type="EC" id="4.1.1.48"/>
    </reaction>
</comment>
<evidence type="ECO:0000256" key="3">
    <source>
        <dbReference type="ARBA" id="ARBA00004664"/>
    </source>
</evidence>
<dbReference type="InterPro" id="IPR013785">
    <property type="entry name" value="Aldolase_TIM"/>
</dbReference>
<dbReference type="InterPro" id="IPR011060">
    <property type="entry name" value="RibuloseP-bd_barrel"/>
</dbReference>
<keyword evidence="11" id="KW-0511">Multifunctional enzyme</keyword>
<evidence type="ECO:0000256" key="5">
    <source>
        <dbReference type="ARBA" id="ARBA00022605"/>
    </source>
</evidence>
<dbReference type="PANTHER" id="PTHR22854:SF2">
    <property type="entry name" value="INDOLE-3-GLYCEROL-PHOSPHATE SYNTHASE"/>
    <property type="match status" value="1"/>
</dbReference>
<gene>
    <name evidence="12" type="primary">trpF</name>
    <name evidence="15" type="ORF">B0H50_10388</name>
</gene>
<dbReference type="Gene3D" id="3.20.20.70">
    <property type="entry name" value="Aldolase class I"/>
    <property type="match status" value="2"/>
</dbReference>
<evidence type="ECO:0000256" key="9">
    <source>
        <dbReference type="ARBA" id="ARBA00023235"/>
    </source>
</evidence>
<dbReference type="InterPro" id="IPR045186">
    <property type="entry name" value="Indole-3-glycerol_P_synth"/>
</dbReference>
<evidence type="ECO:0000256" key="8">
    <source>
        <dbReference type="ARBA" id="ARBA00023141"/>
    </source>
</evidence>
<evidence type="ECO:0000256" key="11">
    <source>
        <dbReference type="ARBA" id="ARBA00023268"/>
    </source>
</evidence>
<keyword evidence="10" id="KW-0456">Lyase</keyword>
<comment type="pathway">
    <text evidence="4">Amino-acid biosynthesis; L-tryptophan biosynthesis; L-tryptophan from chorismate: step 4/5.</text>
</comment>
<evidence type="ECO:0000256" key="1">
    <source>
        <dbReference type="ARBA" id="ARBA00001164"/>
    </source>
</evidence>
<keyword evidence="8 12" id="KW-0057">Aromatic amino acid biosynthesis</keyword>
<evidence type="ECO:0000259" key="13">
    <source>
        <dbReference type="Pfam" id="PF00218"/>
    </source>
</evidence>
<comment type="caution">
    <text evidence="15">The sequence shown here is derived from an EMBL/GenBank/DDBJ whole genome shotgun (WGS) entry which is preliminary data.</text>
</comment>
<dbReference type="Pfam" id="PF00218">
    <property type="entry name" value="IGPS"/>
    <property type="match status" value="1"/>
</dbReference>
<feature type="domain" description="N-(5'phosphoribosyl) anthranilate isomerase (PRAI)" evidence="14">
    <location>
        <begin position="283"/>
        <end position="491"/>
    </location>
</feature>
<dbReference type="InterPro" id="IPR001240">
    <property type="entry name" value="PRAI_dom"/>
</dbReference>
<dbReference type="CDD" id="cd00331">
    <property type="entry name" value="IGPS"/>
    <property type="match status" value="1"/>
</dbReference>
<dbReference type="EMBL" id="QGHD01000003">
    <property type="protein sequence ID" value="PWL03792.1"/>
    <property type="molecule type" value="Genomic_DNA"/>
</dbReference>
<sequence length="495" mass="53886">MSRDILAEIIEKRRVDLARLGTCFGFERPERTRPLHPFIAAPGTILEVKRSSPSKGNIAMGLDPSETARTYAEAGTSAISVLTESNYFHGSLADLVKVANAAPNCAILRKDFLLIPEEIDVAYDFGADAVLLIARILSDETLLQMAKRTCKLGMTPFVEVRTDDDLRKLALVQKNVECVAGVNARDLRNFHIDPLIPAAFREKLGPRAVFESGVQVPADAAFARRLGFTGVLIGEAAAKNQKCAKDLVHAFVSASPDGYGKFWKRIAEKREQVCEKFPGKPLVKICGITNSEDAILAAESGADLLGFVFFSKSPRKTTAEEAKKIIAEVKAKFAENAPLCVGVLADRGSEEESAALKLAREGILDAIQFHGCGIPENLRNANSLDFGYYEALRVKSNEDVSALTQNSCHSLPRTLIDAYVPNEIGGTGKRIASELVDYVRKNNALWMAGGISPENVSEIVTRFSPELIDLSSALEEAPGKKSAEKMRKFFAQVRG</sequence>
<proteinExistence type="inferred from homology"/>
<dbReference type="CDD" id="cd00405">
    <property type="entry name" value="PRAI"/>
    <property type="match status" value="1"/>
</dbReference>
<comment type="pathway">
    <text evidence="3 12">Amino-acid biosynthesis; L-tryptophan biosynthesis; L-tryptophan from chorismate: step 3/5.</text>
</comment>
<name>A0ABX5LNA6_9BACT</name>
<evidence type="ECO:0000313" key="16">
    <source>
        <dbReference type="Proteomes" id="UP000245523"/>
    </source>
</evidence>
<evidence type="ECO:0000256" key="2">
    <source>
        <dbReference type="ARBA" id="ARBA00001633"/>
    </source>
</evidence>
<organism evidence="15 16">
    <name type="scientific">Hallerella porci</name>
    <dbReference type="NCBI Taxonomy" id="1945871"/>
    <lineage>
        <taxon>Bacteria</taxon>
        <taxon>Pseudomonadati</taxon>
        <taxon>Fibrobacterota</taxon>
        <taxon>Fibrobacteria</taxon>
        <taxon>Fibrobacterales</taxon>
        <taxon>Fibrobacteraceae</taxon>
        <taxon>Hallerella</taxon>
    </lineage>
</organism>
<keyword evidence="9 12" id="KW-0413">Isomerase</keyword>
<evidence type="ECO:0000256" key="12">
    <source>
        <dbReference type="HAMAP-Rule" id="MF_00135"/>
    </source>
</evidence>
<comment type="similarity">
    <text evidence="12">Belongs to the TrpF family.</text>
</comment>
<dbReference type="EC" id="5.3.1.24" evidence="12"/>
<dbReference type="HAMAP" id="MF_00135">
    <property type="entry name" value="PRAI"/>
    <property type="match status" value="1"/>
</dbReference>
<evidence type="ECO:0000256" key="7">
    <source>
        <dbReference type="ARBA" id="ARBA00022822"/>
    </source>
</evidence>
<keyword evidence="16" id="KW-1185">Reference proteome</keyword>
<evidence type="ECO:0000313" key="15">
    <source>
        <dbReference type="EMBL" id="PWL03792.1"/>
    </source>
</evidence>
<dbReference type="Pfam" id="PF00697">
    <property type="entry name" value="PRAI"/>
    <property type="match status" value="1"/>
</dbReference>
<comment type="catalytic activity">
    <reaction evidence="1 12">
        <text>N-(5-phospho-beta-D-ribosyl)anthranilate = 1-(2-carboxyphenylamino)-1-deoxy-D-ribulose 5-phosphate</text>
        <dbReference type="Rhea" id="RHEA:21540"/>
        <dbReference type="ChEBI" id="CHEBI:18277"/>
        <dbReference type="ChEBI" id="CHEBI:58613"/>
        <dbReference type="EC" id="5.3.1.24"/>
    </reaction>
</comment>
<keyword evidence="5 12" id="KW-0028">Amino-acid biosynthesis</keyword>
<keyword evidence="7 12" id="KW-0822">Tryptophan biosynthesis</keyword>
<reference evidence="15 16" key="1">
    <citation type="submission" date="2018-05" db="EMBL/GenBank/DDBJ databases">
        <title>Animal gut microbial communities from fecal samples from Wisconsin, USA.</title>
        <authorList>
            <person name="Neumann A."/>
        </authorList>
    </citation>
    <scope>NUCLEOTIDE SEQUENCE [LARGE SCALE GENOMIC DNA]</scope>
    <source>
        <strain evidence="15 16">UWS4</strain>
    </source>
</reference>
<dbReference type="SUPFAM" id="SSF51366">
    <property type="entry name" value="Ribulose-phoshate binding barrel"/>
    <property type="match status" value="2"/>
</dbReference>
<dbReference type="Proteomes" id="UP000245523">
    <property type="component" value="Unassembled WGS sequence"/>
</dbReference>
<dbReference type="RefSeq" id="WP_109587218.1">
    <property type="nucleotide sequence ID" value="NZ_QGHD01000003.1"/>
</dbReference>
<evidence type="ECO:0000256" key="10">
    <source>
        <dbReference type="ARBA" id="ARBA00023239"/>
    </source>
</evidence>
<evidence type="ECO:0000256" key="6">
    <source>
        <dbReference type="ARBA" id="ARBA00022793"/>
    </source>
</evidence>
<dbReference type="PANTHER" id="PTHR22854">
    <property type="entry name" value="TRYPTOPHAN BIOSYNTHESIS PROTEIN"/>
    <property type="match status" value="1"/>
</dbReference>
<protein>
    <recommendedName>
        <fullName evidence="12">N-(5'-phosphoribosyl)anthranilate isomerase</fullName>
        <shortName evidence="12">PRAI</shortName>
        <ecNumber evidence="12">5.3.1.24</ecNumber>
    </recommendedName>
</protein>
<keyword evidence="6" id="KW-0210">Decarboxylase</keyword>